<dbReference type="Proteomes" id="UP001364617">
    <property type="component" value="Unassembled WGS sequence"/>
</dbReference>
<dbReference type="Gene3D" id="1.20.58.390">
    <property type="entry name" value="Neurotransmitter-gated ion-channel transmembrane domain"/>
    <property type="match status" value="1"/>
</dbReference>
<organism evidence="1 2">
    <name type="scientific">Phoxinus phoxinus</name>
    <name type="common">Eurasian minnow</name>
    <dbReference type="NCBI Taxonomy" id="58324"/>
    <lineage>
        <taxon>Eukaryota</taxon>
        <taxon>Metazoa</taxon>
        <taxon>Chordata</taxon>
        <taxon>Craniata</taxon>
        <taxon>Vertebrata</taxon>
        <taxon>Euteleostomi</taxon>
        <taxon>Actinopterygii</taxon>
        <taxon>Neopterygii</taxon>
        <taxon>Teleostei</taxon>
        <taxon>Ostariophysi</taxon>
        <taxon>Cypriniformes</taxon>
        <taxon>Leuciscidae</taxon>
        <taxon>Phoxininae</taxon>
        <taxon>Phoxinus</taxon>
    </lineage>
</organism>
<dbReference type="EMBL" id="JAYKXH010000012">
    <property type="protein sequence ID" value="KAK7150795.1"/>
    <property type="molecule type" value="Genomic_DNA"/>
</dbReference>
<evidence type="ECO:0000313" key="1">
    <source>
        <dbReference type="EMBL" id="KAK7150795.1"/>
    </source>
</evidence>
<sequence>MTHPGQMMMSSSYSDMDMMTTGNYGMSELNGDKQEQFLVHLVLDNEKGTQRPAVTSQNRNSSLIDTHAIDTYSRVIFPGAYSLFNIIYWSIYLQ</sequence>
<dbReference type="GO" id="GO:0006811">
    <property type="term" value="P:monoatomic ion transport"/>
    <property type="evidence" value="ECO:0007669"/>
    <property type="project" value="InterPro"/>
</dbReference>
<proteinExistence type="predicted"/>
<name>A0AAN9H4M7_9TELE</name>
<dbReference type="InterPro" id="IPR038050">
    <property type="entry name" value="Neuro_actylchol_rec"/>
</dbReference>
<dbReference type="AlphaFoldDB" id="A0AAN9H4M7"/>
<dbReference type="SUPFAM" id="SSF90112">
    <property type="entry name" value="Neurotransmitter-gated ion-channel transmembrane pore"/>
    <property type="match status" value="1"/>
</dbReference>
<comment type="caution">
    <text evidence="1">The sequence shown here is derived from an EMBL/GenBank/DDBJ whole genome shotgun (WGS) entry which is preliminary data.</text>
</comment>
<dbReference type="GO" id="GO:0016020">
    <property type="term" value="C:membrane"/>
    <property type="evidence" value="ECO:0007669"/>
    <property type="project" value="InterPro"/>
</dbReference>
<reference evidence="1 2" key="1">
    <citation type="submission" date="2024-02" db="EMBL/GenBank/DDBJ databases">
        <title>Chromosome-level genome assembly of the Eurasian Minnow (Phoxinus phoxinus).</title>
        <authorList>
            <person name="Oriowo T.O."/>
            <person name="Martin S."/>
            <person name="Stange M."/>
            <person name="Chrysostomakis Y."/>
            <person name="Brown T."/>
            <person name="Winkler S."/>
            <person name="Kukowka S."/>
            <person name="Myers E.W."/>
            <person name="Bohne A."/>
        </authorList>
    </citation>
    <scope>NUCLEOTIDE SEQUENCE [LARGE SCALE GENOMIC DNA]</scope>
    <source>
        <strain evidence="1">ZFMK-TIS-60720</strain>
        <tissue evidence="1">Whole Organism</tissue>
    </source>
</reference>
<accession>A0AAN9H4M7</accession>
<dbReference type="InterPro" id="IPR036719">
    <property type="entry name" value="Neuro-gated_channel_TM_sf"/>
</dbReference>
<protein>
    <submittedName>
        <fullName evidence="1">Uncharacterized protein</fullName>
    </submittedName>
</protein>
<evidence type="ECO:0000313" key="2">
    <source>
        <dbReference type="Proteomes" id="UP001364617"/>
    </source>
</evidence>
<keyword evidence="2" id="KW-1185">Reference proteome</keyword>
<gene>
    <name evidence="1" type="ORF">R3I93_011909</name>
</gene>